<evidence type="ECO:0000313" key="2">
    <source>
        <dbReference type="Proteomes" id="UP001217089"/>
    </source>
</evidence>
<comment type="caution">
    <text evidence="1">The sequence shown here is derived from an EMBL/GenBank/DDBJ whole genome shotgun (WGS) entry which is preliminary data.</text>
</comment>
<keyword evidence="2" id="KW-1185">Reference proteome</keyword>
<dbReference type="EMBL" id="JARBDR010000214">
    <property type="protein sequence ID" value="KAJ8318360.1"/>
    <property type="molecule type" value="Genomic_DNA"/>
</dbReference>
<gene>
    <name evidence="1" type="ORF">KUTeg_003451</name>
</gene>
<protein>
    <submittedName>
        <fullName evidence="1">Uncharacterized protein</fullName>
    </submittedName>
</protein>
<reference evidence="1 2" key="1">
    <citation type="submission" date="2022-12" db="EMBL/GenBank/DDBJ databases">
        <title>Chromosome-level genome of Tegillarca granosa.</title>
        <authorList>
            <person name="Kim J."/>
        </authorList>
    </citation>
    <scope>NUCLEOTIDE SEQUENCE [LARGE SCALE GENOMIC DNA]</scope>
    <source>
        <strain evidence="1">Teg-2019</strain>
        <tissue evidence="1">Adductor muscle</tissue>
    </source>
</reference>
<organism evidence="1 2">
    <name type="scientific">Tegillarca granosa</name>
    <name type="common">Malaysian cockle</name>
    <name type="synonym">Anadara granosa</name>
    <dbReference type="NCBI Taxonomy" id="220873"/>
    <lineage>
        <taxon>Eukaryota</taxon>
        <taxon>Metazoa</taxon>
        <taxon>Spiralia</taxon>
        <taxon>Lophotrochozoa</taxon>
        <taxon>Mollusca</taxon>
        <taxon>Bivalvia</taxon>
        <taxon>Autobranchia</taxon>
        <taxon>Pteriomorphia</taxon>
        <taxon>Arcoida</taxon>
        <taxon>Arcoidea</taxon>
        <taxon>Arcidae</taxon>
        <taxon>Tegillarca</taxon>
    </lineage>
</organism>
<evidence type="ECO:0000313" key="1">
    <source>
        <dbReference type="EMBL" id="KAJ8318360.1"/>
    </source>
</evidence>
<accession>A0ABQ9FRL9</accession>
<proteinExistence type="predicted"/>
<dbReference type="Proteomes" id="UP001217089">
    <property type="component" value="Unassembled WGS sequence"/>
</dbReference>
<sequence>MLSYKKKGRENIHEVKISHFAATTDAKRRVFIFSTIDELTKNHQDDNDSSEDDNMCPVGSFMKNKRHLNSKCNILFQRPSIRKNAT</sequence>
<name>A0ABQ9FRL9_TEGGR</name>